<dbReference type="CDD" id="cd02440">
    <property type="entry name" value="AdoMet_MTases"/>
    <property type="match status" value="1"/>
</dbReference>
<reference evidence="3" key="1">
    <citation type="journal article" date="2021" name="Mol. Plant Microbe Interact.">
        <title>Complete Genome Sequence of the Plant-Pathogenic Fungus Colletotrichum lupini.</title>
        <authorList>
            <person name="Baroncelli R."/>
            <person name="Pensec F."/>
            <person name="Da Lio D."/>
            <person name="Boufleur T."/>
            <person name="Vicente I."/>
            <person name="Sarrocco S."/>
            <person name="Picot A."/>
            <person name="Baraldi E."/>
            <person name="Sukno S."/>
            <person name="Thon M."/>
            <person name="Le Floch G."/>
        </authorList>
    </citation>
    <scope>NUCLEOTIDE SEQUENCE</scope>
    <source>
        <strain evidence="3">IMI 504893</strain>
    </source>
</reference>
<evidence type="ECO:0000313" key="4">
    <source>
        <dbReference type="Proteomes" id="UP000830671"/>
    </source>
</evidence>
<feature type="region of interest" description="Disordered" evidence="2">
    <location>
        <begin position="341"/>
        <end position="382"/>
    </location>
</feature>
<dbReference type="GeneID" id="73339656"/>
<dbReference type="KEGG" id="clup:CLUP02_05640"/>
<feature type="compositionally biased region" description="Polar residues" evidence="2">
    <location>
        <begin position="22"/>
        <end position="36"/>
    </location>
</feature>
<sequence length="382" mass="42436">MSQDNEPVLLAVDQEEPEDSVQGDSQSEIGSSVASSSTSLRESILEYRQENGRTYHRYKDGTYIIPNDDRELERLDLTHSMWLLVTDNNLGVAPPCQPGAKVGRVLDVGTGSGIWALDFGDEHPESEASIPSAQLHTDNCIIKRGTRNVPPNVRFEVDDAEDPWLYSRPFQYIHSRVITSGISSWANYLKKCYDNLEPGGWVELQEIDLAPTSDDGTLKPDSALLRWAALLQEASEKFGRPFAKVPPLKDVMVEAGFADVQMTVTKWPSNSWPKEHKWKEIGIWNCENMLTGLEGFSMAALTRGHDWSRSEVEVFLMEVRKDIKDKNIHAYWPVFYITGRKPEKEDSVPPDPVSPEAAAPAEAATSPSEPAAANSPQPAAAT</sequence>
<dbReference type="SUPFAM" id="SSF53335">
    <property type="entry name" value="S-adenosyl-L-methionine-dependent methyltransferases"/>
    <property type="match status" value="1"/>
</dbReference>
<accession>A0A9Q8SMW1</accession>
<dbReference type="PANTHER" id="PTHR43591">
    <property type="entry name" value="METHYLTRANSFERASE"/>
    <property type="match status" value="1"/>
</dbReference>
<protein>
    <recommendedName>
        <fullName evidence="5">Methyltransferase domain-containing protein</fullName>
    </recommendedName>
</protein>
<dbReference type="EMBL" id="CP019475">
    <property type="protein sequence ID" value="UQC80158.1"/>
    <property type="molecule type" value="Genomic_DNA"/>
</dbReference>
<dbReference type="Proteomes" id="UP000830671">
    <property type="component" value="Chromosome 3"/>
</dbReference>
<name>A0A9Q8SMW1_9PEZI</name>
<dbReference type="Pfam" id="PF13489">
    <property type="entry name" value="Methyltransf_23"/>
    <property type="match status" value="1"/>
</dbReference>
<evidence type="ECO:0000313" key="3">
    <source>
        <dbReference type="EMBL" id="UQC80158.1"/>
    </source>
</evidence>
<dbReference type="InterPro" id="IPR029063">
    <property type="entry name" value="SAM-dependent_MTases_sf"/>
</dbReference>
<gene>
    <name evidence="3" type="ORF">CLUP02_05640</name>
</gene>
<dbReference type="AlphaFoldDB" id="A0A9Q8SMW1"/>
<evidence type="ECO:0000256" key="2">
    <source>
        <dbReference type="SAM" id="MobiDB-lite"/>
    </source>
</evidence>
<dbReference type="Gene3D" id="3.40.50.150">
    <property type="entry name" value="Vaccinia Virus protein VP39"/>
    <property type="match status" value="1"/>
</dbReference>
<keyword evidence="4" id="KW-1185">Reference proteome</keyword>
<organism evidence="3 4">
    <name type="scientific">Colletotrichum lupini</name>
    <dbReference type="NCBI Taxonomy" id="145971"/>
    <lineage>
        <taxon>Eukaryota</taxon>
        <taxon>Fungi</taxon>
        <taxon>Dikarya</taxon>
        <taxon>Ascomycota</taxon>
        <taxon>Pezizomycotina</taxon>
        <taxon>Sordariomycetes</taxon>
        <taxon>Hypocreomycetidae</taxon>
        <taxon>Glomerellales</taxon>
        <taxon>Glomerellaceae</taxon>
        <taxon>Colletotrichum</taxon>
        <taxon>Colletotrichum acutatum species complex</taxon>
    </lineage>
</organism>
<feature type="compositionally biased region" description="Low complexity" evidence="2">
    <location>
        <begin position="354"/>
        <end position="382"/>
    </location>
</feature>
<dbReference type="PANTHER" id="PTHR43591:SF24">
    <property type="entry name" value="2-METHOXY-6-POLYPRENYL-1,4-BENZOQUINOL METHYLASE, MITOCHONDRIAL"/>
    <property type="match status" value="1"/>
</dbReference>
<evidence type="ECO:0000256" key="1">
    <source>
        <dbReference type="ARBA" id="ARBA00038158"/>
    </source>
</evidence>
<dbReference type="GO" id="GO:0008168">
    <property type="term" value="F:methyltransferase activity"/>
    <property type="evidence" value="ECO:0007669"/>
    <property type="project" value="TreeGrafter"/>
</dbReference>
<dbReference type="RefSeq" id="XP_049141789.1">
    <property type="nucleotide sequence ID" value="XM_049284646.1"/>
</dbReference>
<comment type="similarity">
    <text evidence="1">Belongs to the methyltransferase superfamily. LaeA methyltransferase family.</text>
</comment>
<feature type="region of interest" description="Disordered" evidence="2">
    <location>
        <begin position="1"/>
        <end position="36"/>
    </location>
</feature>
<proteinExistence type="inferred from homology"/>
<evidence type="ECO:0008006" key="5">
    <source>
        <dbReference type="Google" id="ProtNLM"/>
    </source>
</evidence>